<dbReference type="EMBL" id="WVTA01000004">
    <property type="protein sequence ID" value="KAK3213758.1"/>
    <property type="molecule type" value="Genomic_DNA"/>
</dbReference>
<dbReference type="GO" id="GO:0005730">
    <property type="term" value="C:nucleolus"/>
    <property type="evidence" value="ECO:0007669"/>
    <property type="project" value="TreeGrafter"/>
</dbReference>
<feature type="compositionally biased region" description="Basic and acidic residues" evidence="3">
    <location>
        <begin position="186"/>
        <end position="201"/>
    </location>
</feature>
<dbReference type="Proteomes" id="UP001280581">
    <property type="component" value="Unassembled WGS sequence"/>
</dbReference>
<organism evidence="5 6">
    <name type="scientific">Pseudopithomyces chartarum</name>
    <dbReference type="NCBI Taxonomy" id="1892770"/>
    <lineage>
        <taxon>Eukaryota</taxon>
        <taxon>Fungi</taxon>
        <taxon>Dikarya</taxon>
        <taxon>Ascomycota</taxon>
        <taxon>Pezizomycotina</taxon>
        <taxon>Dothideomycetes</taxon>
        <taxon>Pleosporomycetidae</taxon>
        <taxon>Pleosporales</taxon>
        <taxon>Massarineae</taxon>
        <taxon>Didymosphaeriaceae</taxon>
        <taxon>Pseudopithomyces</taxon>
    </lineage>
</organism>
<protein>
    <recommendedName>
        <fullName evidence="4">RRM domain-containing protein</fullName>
    </recommendedName>
</protein>
<feature type="compositionally biased region" description="Basic and acidic residues" evidence="3">
    <location>
        <begin position="491"/>
        <end position="511"/>
    </location>
</feature>
<keyword evidence="1 2" id="KW-0694">RNA-binding</keyword>
<dbReference type="Gene3D" id="3.30.70.330">
    <property type="match status" value="1"/>
</dbReference>
<feature type="region of interest" description="Disordered" evidence="3">
    <location>
        <begin position="50"/>
        <end position="84"/>
    </location>
</feature>
<evidence type="ECO:0000313" key="6">
    <source>
        <dbReference type="Proteomes" id="UP001280581"/>
    </source>
</evidence>
<dbReference type="Pfam" id="PF00076">
    <property type="entry name" value="RRM_1"/>
    <property type="match status" value="1"/>
</dbReference>
<accession>A0AAN6RIL5</accession>
<evidence type="ECO:0000256" key="1">
    <source>
        <dbReference type="ARBA" id="ARBA00022884"/>
    </source>
</evidence>
<feature type="compositionally biased region" description="Basic and acidic residues" evidence="3">
    <location>
        <begin position="242"/>
        <end position="255"/>
    </location>
</feature>
<dbReference type="PROSITE" id="PS50102">
    <property type="entry name" value="RRM"/>
    <property type="match status" value="1"/>
</dbReference>
<feature type="compositionally biased region" description="Basic and acidic residues" evidence="3">
    <location>
        <begin position="214"/>
        <end position="235"/>
    </location>
</feature>
<dbReference type="PANTHER" id="PTHR23236:SF11">
    <property type="entry name" value="EUKARYOTIC TRANSLATION INITIATION FACTOR 4H"/>
    <property type="match status" value="1"/>
</dbReference>
<feature type="region of interest" description="Disordered" evidence="3">
    <location>
        <begin position="178"/>
        <end position="560"/>
    </location>
</feature>
<feature type="compositionally biased region" description="Low complexity" evidence="3">
    <location>
        <begin position="334"/>
        <end position="345"/>
    </location>
</feature>
<dbReference type="InterPro" id="IPR035979">
    <property type="entry name" value="RBD_domain_sf"/>
</dbReference>
<dbReference type="InterPro" id="IPR012677">
    <property type="entry name" value="Nucleotide-bd_a/b_plait_sf"/>
</dbReference>
<evidence type="ECO:0000313" key="5">
    <source>
        <dbReference type="EMBL" id="KAK3213758.1"/>
    </source>
</evidence>
<dbReference type="SMART" id="SM00360">
    <property type="entry name" value="RRM"/>
    <property type="match status" value="1"/>
</dbReference>
<feature type="compositionally biased region" description="Polar residues" evidence="3">
    <location>
        <begin position="516"/>
        <end position="525"/>
    </location>
</feature>
<evidence type="ECO:0000256" key="3">
    <source>
        <dbReference type="SAM" id="MobiDB-lite"/>
    </source>
</evidence>
<dbReference type="SUPFAM" id="SSF54928">
    <property type="entry name" value="RNA-binding domain, RBD"/>
    <property type="match status" value="1"/>
</dbReference>
<dbReference type="GO" id="GO:0003723">
    <property type="term" value="F:RNA binding"/>
    <property type="evidence" value="ECO:0007669"/>
    <property type="project" value="UniProtKB-UniRule"/>
</dbReference>
<feature type="compositionally biased region" description="Basic and acidic residues" evidence="3">
    <location>
        <begin position="266"/>
        <end position="283"/>
    </location>
</feature>
<dbReference type="PANTHER" id="PTHR23236">
    <property type="entry name" value="EUKARYOTIC TRANSLATION INITIATION FACTOR 4B/4H"/>
    <property type="match status" value="1"/>
</dbReference>
<feature type="compositionally biased region" description="Basic and acidic residues" evidence="3">
    <location>
        <begin position="448"/>
        <end position="469"/>
    </location>
</feature>
<evidence type="ECO:0000259" key="4">
    <source>
        <dbReference type="PROSITE" id="PS50102"/>
    </source>
</evidence>
<feature type="domain" description="RRM" evidence="4">
    <location>
        <begin position="110"/>
        <end position="186"/>
    </location>
</feature>
<feature type="compositionally biased region" description="Polar residues" evidence="3">
    <location>
        <begin position="534"/>
        <end position="543"/>
    </location>
</feature>
<feature type="compositionally biased region" description="Basic and acidic residues" evidence="3">
    <location>
        <begin position="396"/>
        <end position="431"/>
    </location>
</feature>
<evidence type="ECO:0000256" key="2">
    <source>
        <dbReference type="PROSITE-ProRule" id="PRU00176"/>
    </source>
</evidence>
<name>A0AAN6RIL5_9PLEO</name>
<feature type="non-terminal residue" evidence="5">
    <location>
        <position position="1"/>
    </location>
</feature>
<reference evidence="5 6" key="1">
    <citation type="submission" date="2021-02" db="EMBL/GenBank/DDBJ databases">
        <title>Genome assembly of Pseudopithomyces chartarum.</title>
        <authorList>
            <person name="Jauregui R."/>
            <person name="Singh J."/>
            <person name="Voisey C."/>
        </authorList>
    </citation>
    <scope>NUCLEOTIDE SEQUENCE [LARGE SCALE GENOMIC DNA]</scope>
    <source>
        <strain evidence="5 6">AGR01</strain>
    </source>
</reference>
<comment type="caution">
    <text evidence="5">The sequence shown here is derived from an EMBL/GenBank/DDBJ whole genome shotgun (WGS) entry which is preliminary data.</text>
</comment>
<dbReference type="FunFam" id="3.30.70.330:FF:000356">
    <property type="entry name" value="Translation initiation factor 4B"/>
    <property type="match status" value="1"/>
</dbReference>
<dbReference type="AlphaFoldDB" id="A0AAN6RIL5"/>
<proteinExistence type="predicted"/>
<sequence>GPKKQNQKMSLGTFWATNVGATPLHVGAKEADTAIALGSWADEMEDMPVGAGSGSGGAGYGGGERRTFGGGAGGGFSSDRGAGSGGFGGSERLGGYAVREELPLPSKPPYTAHLGNLSFDATEGDINDFFADCEVTNVRIVEDKLERKPKGFGYVEFGSLDGLKKALDLSGTQFQGRNIRVSVAEPPKDRPEMKDMSDWTRKGPLPDLPGQQRRPSERGGYRQFDERSEGGDRRRPPPFSSDGKERDFGNWERKGPLSPVAPAGPFREEGRVRSNDGPRERRQSPTWGEGRSNDGSRPPRREFSDRPQYERQPTAPELDNQWRSKMRPDPQVKSPTDTPDASVPSSPAPQPAAPATRPRLNLQKRTVSEAPETPAASAHADSKSNPFGAARPIDTAAREREVEEKRQLAIRQKKEADDKVREEKKAKEAAEKSVTSPRTEAPPTPSTEKNEGGDADKPRANFEILQREGEEGDAVPPEVKAADAPANGDIVDDKAVKPKEVVRDPKLDNSWRRKSNTSAATTPTTEAMDEDGWSTVTKPNKNQGRGGRRGGGGPARAIAS</sequence>
<feature type="compositionally biased region" description="Basic and acidic residues" evidence="3">
    <location>
        <begin position="320"/>
        <end position="330"/>
    </location>
</feature>
<feature type="compositionally biased region" description="Basic and acidic residues" evidence="3">
    <location>
        <begin position="291"/>
        <end position="309"/>
    </location>
</feature>
<gene>
    <name evidence="5" type="ORF">GRF29_28g855233</name>
</gene>
<dbReference type="InterPro" id="IPR000504">
    <property type="entry name" value="RRM_dom"/>
</dbReference>
<keyword evidence="6" id="KW-1185">Reference proteome</keyword>
<feature type="compositionally biased region" description="Gly residues" evidence="3">
    <location>
        <begin position="51"/>
        <end position="84"/>
    </location>
</feature>